<evidence type="ECO:0000313" key="2">
    <source>
        <dbReference type="EMBL" id="CAK8995156.1"/>
    </source>
</evidence>
<evidence type="ECO:0000256" key="1">
    <source>
        <dbReference type="SAM" id="Phobius"/>
    </source>
</evidence>
<proteinExistence type="predicted"/>
<gene>
    <name evidence="2" type="ORF">SCF082_LOCUS4229</name>
</gene>
<dbReference type="EMBL" id="CAXAMM010002202">
    <property type="protein sequence ID" value="CAK8995156.1"/>
    <property type="molecule type" value="Genomic_DNA"/>
</dbReference>
<sequence>MRMLAVCLVTAILEKPRMEHALQVLPISMLNGLSLLTNSSASFYGSIAFMWMIAVNVPIVTLGLEQIKGKMMALSYEGLAGWRSLSSISAEAQLGLLGSIFCGVSFLEGSLWHLAALQAASNPASARMLPLHETKSSRETKLHHEFAIMPWERYPFIERLAAAIPALDEEHSAFPCVAKWPRRLVLDDGRGKSTPAAVKIGSSSKSAEQLVWLMRFDDISKDLAASEMVTYLDGPLASMRFPFPRADGFSGRAERARAWRVQKRATVTGLQSNSPYDVQIFELCSSSSDDSSAGEPEEVLWTLPGYWDIHVPPHDSSIYVVEDTMEAHAGCEIIKSCCGDQFSLCFSGNESRTVEIQRVDTELGWEKQVGWGQDLYLRCHAPSVAPFKSDPLPQAQAEEPHYLRLHTSTHVTAQVVFHHGTFIGGCQCASHRLQTRPEGSSTWRTEGGDCLVPDLRGCSVQDLVPNARIYSRLQTTCLDESMNSNWSQTVDVITRPGCTWTFDSSIQGADVNQLECVDKTFCDIADEPLGQFQRSTTAATAARRDEDLLPKSWGAFVLAREDKGACHNEG</sequence>
<accession>A0ABP0HY43</accession>
<organism evidence="2 3">
    <name type="scientific">Durusdinium trenchii</name>
    <dbReference type="NCBI Taxonomy" id="1381693"/>
    <lineage>
        <taxon>Eukaryota</taxon>
        <taxon>Sar</taxon>
        <taxon>Alveolata</taxon>
        <taxon>Dinophyceae</taxon>
        <taxon>Suessiales</taxon>
        <taxon>Symbiodiniaceae</taxon>
        <taxon>Durusdinium</taxon>
    </lineage>
</organism>
<keyword evidence="1" id="KW-0812">Transmembrane</keyword>
<keyword evidence="1" id="KW-1133">Transmembrane helix</keyword>
<name>A0ABP0HY43_9DINO</name>
<keyword evidence="3" id="KW-1185">Reference proteome</keyword>
<evidence type="ECO:0000313" key="3">
    <source>
        <dbReference type="Proteomes" id="UP001642464"/>
    </source>
</evidence>
<comment type="caution">
    <text evidence="2">The sequence shown here is derived from an EMBL/GenBank/DDBJ whole genome shotgun (WGS) entry which is preliminary data.</text>
</comment>
<protein>
    <submittedName>
        <fullName evidence="2">Uncharacterized protein</fullName>
    </submittedName>
</protein>
<keyword evidence="1" id="KW-0472">Membrane</keyword>
<feature type="transmembrane region" description="Helical" evidence="1">
    <location>
        <begin position="45"/>
        <end position="64"/>
    </location>
</feature>
<reference evidence="2 3" key="1">
    <citation type="submission" date="2024-02" db="EMBL/GenBank/DDBJ databases">
        <authorList>
            <person name="Chen Y."/>
            <person name="Shah S."/>
            <person name="Dougan E. K."/>
            <person name="Thang M."/>
            <person name="Chan C."/>
        </authorList>
    </citation>
    <scope>NUCLEOTIDE SEQUENCE [LARGE SCALE GENOMIC DNA]</scope>
</reference>
<dbReference type="Proteomes" id="UP001642464">
    <property type="component" value="Unassembled WGS sequence"/>
</dbReference>